<keyword evidence="2" id="KW-1133">Transmembrane helix</keyword>
<evidence type="ECO:0000313" key="5">
    <source>
        <dbReference type="Proteomes" id="UP001620295"/>
    </source>
</evidence>
<organism evidence="4 5">
    <name type="scientific">Streptomyces milbemycinicus</name>
    <dbReference type="NCBI Taxonomy" id="476552"/>
    <lineage>
        <taxon>Bacteria</taxon>
        <taxon>Bacillati</taxon>
        <taxon>Actinomycetota</taxon>
        <taxon>Actinomycetes</taxon>
        <taxon>Kitasatosporales</taxon>
        <taxon>Streptomycetaceae</taxon>
        <taxon>Streptomyces</taxon>
    </lineage>
</organism>
<gene>
    <name evidence="4" type="ORF">ACI2L5_06225</name>
</gene>
<evidence type="ECO:0000256" key="2">
    <source>
        <dbReference type="SAM" id="Phobius"/>
    </source>
</evidence>
<dbReference type="EMBL" id="JBJDQH010000002">
    <property type="protein sequence ID" value="MFK4264523.1"/>
    <property type="molecule type" value="Genomic_DNA"/>
</dbReference>
<protein>
    <submittedName>
        <fullName evidence="4">Caspase domain-containing protein</fullName>
    </submittedName>
</protein>
<evidence type="ECO:0000313" key="4">
    <source>
        <dbReference type="EMBL" id="MFK4264523.1"/>
    </source>
</evidence>
<evidence type="ECO:0000256" key="1">
    <source>
        <dbReference type="SAM" id="MobiDB-lite"/>
    </source>
</evidence>
<accession>A0ABW8LG49</accession>
<sequence>MAESARIYRALLIGNSEFPDDPQGLPQLKGPTTDVRVLYEALTDRATGLHPRGAVKAVVNETSSQVEDALAEFFEHSFAHEQLFLYYSGHGRLDARNRLRLCTHDTTLDGLRTRSVRHEFINELIDDCAARSIVVVLDCCFSGVAAVKGADPATQLSGYGRFVMTSSSHAGLSSDAANAHEPSPFTRHLAEGLRFGARGKDGYVSVNDVYTYAYEQTRAFGQIPHMKAEGGVGQVSLARRPVRAADGPESKGRTSAPEAAASANALDIRPVFTDPQGNQTLLTTESDFTGVLHVRLPQRKTVLTTHRDQLAGANGVSPATAELRSRAKIHHADLRARVDGREPVEIQSGTVEGAVRFALPDGAGTVTWSERQVADFGRAKAVGYWPSTAPSTTPHPGWHGSGSGGEPEDRVYDDLASAGRSAWSWLPLRAGAAALSVAQWDLCMRLPGARVSQLTALGVMFILCGLAFMAVFCVGQFIGHIETAVMFRRVRRLRNDPALPITPMLMVCRVEEVEKTVLTLDGSMRVTVEKPYAWIWGEKAFVAAVQACKQDGDVSVHPEVKMPVLNAYLADFKARIGTPRPGKG</sequence>
<dbReference type="InterPro" id="IPR011600">
    <property type="entry name" value="Pept_C14_caspase"/>
</dbReference>
<keyword evidence="2" id="KW-0472">Membrane</keyword>
<name>A0ABW8LG49_9ACTN</name>
<feature type="domain" description="Peptidase C14 caspase" evidence="3">
    <location>
        <begin position="9"/>
        <end position="225"/>
    </location>
</feature>
<proteinExistence type="predicted"/>
<feature type="transmembrane region" description="Helical" evidence="2">
    <location>
        <begin position="454"/>
        <end position="479"/>
    </location>
</feature>
<keyword evidence="5" id="KW-1185">Reference proteome</keyword>
<dbReference type="Gene3D" id="3.40.50.1460">
    <property type="match status" value="1"/>
</dbReference>
<evidence type="ECO:0000259" key="3">
    <source>
        <dbReference type="Pfam" id="PF00656"/>
    </source>
</evidence>
<keyword evidence="2" id="KW-0812">Transmembrane</keyword>
<dbReference type="InterPro" id="IPR029030">
    <property type="entry name" value="Caspase-like_dom_sf"/>
</dbReference>
<dbReference type="SUPFAM" id="SSF52129">
    <property type="entry name" value="Caspase-like"/>
    <property type="match status" value="1"/>
</dbReference>
<dbReference type="Pfam" id="PF00656">
    <property type="entry name" value="Peptidase_C14"/>
    <property type="match status" value="1"/>
</dbReference>
<comment type="caution">
    <text evidence="4">The sequence shown here is derived from an EMBL/GenBank/DDBJ whole genome shotgun (WGS) entry which is preliminary data.</text>
</comment>
<feature type="region of interest" description="Disordered" evidence="1">
    <location>
        <begin position="385"/>
        <end position="409"/>
    </location>
</feature>
<reference evidence="4 5" key="1">
    <citation type="submission" date="2024-11" db="EMBL/GenBank/DDBJ databases">
        <title>The Natural Products Discovery Center: Release of the First 8490 Sequenced Strains for Exploring Actinobacteria Biosynthetic Diversity.</title>
        <authorList>
            <person name="Kalkreuter E."/>
            <person name="Kautsar S.A."/>
            <person name="Yang D."/>
            <person name="Bader C.D."/>
            <person name="Teijaro C.N."/>
            <person name="Fluegel L."/>
            <person name="Davis C.M."/>
            <person name="Simpson J.R."/>
            <person name="Lauterbach L."/>
            <person name="Steele A.D."/>
            <person name="Gui C."/>
            <person name="Meng S."/>
            <person name="Li G."/>
            <person name="Viehrig K."/>
            <person name="Ye F."/>
            <person name="Su P."/>
            <person name="Kiefer A.F."/>
            <person name="Nichols A."/>
            <person name="Cepeda A.J."/>
            <person name="Yan W."/>
            <person name="Fan B."/>
            <person name="Jiang Y."/>
            <person name="Adhikari A."/>
            <person name="Zheng C.-J."/>
            <person name="Schuster L."/>
            <person name="Cowan T.M."/>
            <person name="Smanski M.J."/>
            <person name="Chevrette M.G."/>
            <person name="De Carvalho L.P.S."/>
            <person name="Shen B."/>
        </authorList>
    </citation>
    <scope>NUCLEOTIDE SEQUENCE [LARGE SCALE GENOMIC DNA]</scope>
    <source>
        <strain evidence="4 5">NPDC020863</strain>
    </source>
</reference>
<dbReference type="RefSeq" id="WP_404745788.1">
    <property type="nucleotide sequence ID" value="NZ_JBJDQH010000002.1"/>
</dbReference>
<dbReference type="Proteomes" id="UP001620295">
    <property type="component" value="Unassembled WGS sequence"/>
</dbReference>
<dbReference type="NCBIfam" id="NF047832">
    <property type="entry name" value="caspase_w_EACC1"/>
    <property type="match status" value="1"/>
</dbReference>